<sequence>MQFYIFKYNSSKVSLQIYFTSFKLYNELHWNLYNISSRNIYAYFTQGSYYEYIISSNGEYVLTIIYLGKNVPTSSEAFLLAYNELNLINGPAGI</sequence>
<gene>
    <name evidence="1" type="ORF">DFR85_09920</name>
</gene>
<reference evidence="1 2" key="1">
    <citation type="submission" date="2018-05" db="EMBL/GenBank/DDBJ databases">
        <title>Complete Genome Sequences of Extremely Thermoacidophilic, Metal-Mobilizing Type-Strain Members of the Archaeal Family Sulfolobaceae: Acidianus brierleyi DSM-1651T, Acidianus sulfidivorans DSM-18786T, Metallosphaera hakonensis DSM-7519T, and Metallosphaera prunae DSM-10039T.</title>
        <authorList>
            <person name="Counts J.A."/>
            <person name="Kelly R.M."/>
        </authorList>
    </citation>
    <scope>NUCLEOTIDE SEQUENCE [LARGE SCALE GENOMIC DNA]</scope>
    <source>
        <strain evidence="1 2">DSM 1651</strain>
    </source>
</reference>
<evidence type="ECO:0000313" key="1">
    <source>
        <dbReference type="EMBL" id="AWR94869.1"/>
    </source>
</evidence>
<accession>A0A2U9IFS5</accession>
<protein>
    <submittedName>
        <fullName evidence="1">Uncharacterized protein</fullName>
    </submittedName>
</protein>
<evidence type="ECO:0000313" key="2">
    <source>
        <dbReference type="Proteomes" id="UP000248044"/>
    </source>
</evidence>
<proteinExistence type="predicted"/>
<dbReference type="Proteomes" id="UP000248044">
    <property type="component" value="Chromosome"/>
</dbReference>
<dbReference type="AlphaFoldDB" id="A0A2U9IFS5"/>
<organism evidence="1 2">
    <name type="scientific">Acidianus brierleyi</name>
    <dbReference type="NCBI Taxonomy" id="41673"/>
    <lineage>
        <taxon>Archaea</taxon>
        <taxon>Thermoproteota</taxon>
        <taxon>Thermoprotei</taxon>
        <taxon>Sulfolobales</taxon>
        <taxon>Sulfolobaceae</taxon>
        <taxon>Acidianus</taxon>
    </lineage>
</organism>
<keyword evidence="2" id="KW-1185">Reference proteome</keyword>
<dbReference type="EMBL" id="CP029289">
    <property type="protein sequence ID" value="AWR94869.1"/>
    <property type="molecule type" value="Genomic_DNA"/>
</dbReference>
<dbReference type="KEGG" id="abri:DFR85_15920"/>
<name>A0A2U9IFS5_9CREN</name>